<sequence>MRLPSGLLDTLLASSRSMVRKVSSVPDAVDVTYRAALKTVALATTVVLLFLFVEAVTDQQIMIEPMAVPRTLENDGYSGAVVSRFLVEEVRAIRQSGDRPDFLSGDSLDYELTRDAIVGFRSDDAFATLATIQVPSSSLSLRSTVTMLRDFLDIPELKISGALTIKRPNGPDNPPLYIVSLQLGAEAGIPAEPVAHADLDQAIRLSARVIVREYDPIGLATYYLNTGQRGELKELADSLMKTRKVEQRTQGLFMRGLYETTLVDKVAFFRKAIALDPQFSDVYNAWGIELFNANRVDEAIAKYSEAIRANPKNGSAYRNRAIAYQTKKEWFALATADFERASKFKPRAKTFFDLGFSYEFLEKFDPRAAIEAYDQAIRLRPGYGWALNNRCYMKAMLKDRSAIADCDMALDDQKAWEIYDSRGFSYLMLGDLDSAIGDYNEAIRRHDNAYSRFGRGVARQRKGDLAGADADFKRAKELDENITDTMKKARLEW</sequence>
<dbReference type="Gene3D" id="1.25.40.10">
    <property type="entry name" value="Tetratricopeptide repeat domain"/>
    <property type="match status" value="3"/>
</dbReference>
<organism evidence="4 5">
    <name type="scientific">Reyranella soli</name>
    <dbReference type="NCBI Taxonomy" id="1230389"/>
    <lineage>
        <taxon>Bacteria</taxon>
        <taxon>Pseudomonadati</taxon>
        <taxon>Pseudomonadota</taxon>
        <taxon>Alphaproteobacteria</taxon>
        <taxon>Hyphomicrobiales</taxon>
        <taxon>Reyranellaceae</taxon>
        <taxon>Reyranella</taxon>
    </lineage>
</organism>
<dbReference type="GO" id="GO:0009279">
    <property type="term" value="C:cell outer membrane"/>
    <property type="evidence" value="ECO:0007669"/>
    <property type="project" value="TreeGrafter"/>
</dbReference>
<dbReference type="SMART" id="SM00028">
    <property type="entry name" value="TPR"/>
    <property type="match status" value="4"/>
</dbReference>
<evidence type="ECO:0000313" key="4">
    <source>
        <dbReference type="EMBL" id="GEP54569.1"/>
    </source>
</evidence>
<reference evidence="4 5" key="1">
    <citation type="submission" date="2019-07" db="EMBL/GenBank/DDBJ databases">
        <title>Whole genome shotgun sequence of Reyranella soli NBRC 108950.</title>
        <authorList>
            <person name="Hosoyama A."/>
            <person name="Uohara A."/>
            <person name="Ohji S."/>
            <person name="Ichikawa N."/>
        </authorList>
    </citation>
    <scope>NUCLEOTIDE SEQUENCE [LARGE SCALE GENOMIC DNA]</scope>
    <source>
        <strain evidence="4 5">NBRC 108950</strain>
    </source>
</reference>
<proteinExistence type="predicted"/>
<protein>
    <recommendedName>
        <fullName evidence="6">Tetratricopeptide repeat protein</fullName>
    </recommendedName>
</protein>
<gene>
    <name evidence="4" type="ORF">RSO01_17350</name>
</gene>
<name>A0A512N6G2_9HYPH</name>
<dbReference type="PROSITE" id="PS50005">
    <property type="entry name" value="TPR"/>
    <property type="match status" value="2"/>
</dbReference>
<dbReference type="PANTHER" id="PTHR44858">
    <property type="entry name" value="TETRATRICOPEPTIDE REPEAT PROTEIN 6"/>
    <property type="match status" value="1"/>
</dbReference>
<evidence type="ECO:0000313" key="5">
    <source>
        <dbReference type="Proteomes" id="UP000321058"/>
    </source>
</evidence>
<evidence type="ECO:0008006" key="6">
    <source>
        <dbReference type="Google" id="ProtNLM"/>
    </source>
</evidence>
<dbReference type="InterPro" id="IPR050498">
    <property type="entry name" value="Ycf3"/>
</dbReference>
<dbReference type="SUPFAM" id="SSF48452">
    <property type="entry name" value="TPR-like"/>
    <property type="match status" value="2"/>
</dbReference>
<dbReference type="PANTHER" id="PTHR44858:SF1">
    <property type="entry name" value="UDP-N-ACETYLGLUCOSAMINE--PEPTIDE N-ACETYLGLUCOSAMINYLTRANSFERASE SPINDLY-RELATED"/>
    <property type="match status" value="1"/>
</dbReference>
<keyword evidence="1" id="KW-0677">Repeat</keyword>
<dbReference type="InterPro" id="IPR011990">
    <property type="entry name" value="TPR-like_helical_dom_sf"/>
</dbReference>
<evidence type="ECO:0000256" key="2">
    <source>
        <dbReference type="ARBA" id="ARBA00022803"/>
    </source>
</evidence>
<dbReference type="Pfam" id="PF13414">
    <property type="entry name" value="TPR_11"/>
    <property type="match status" value="1"/>
</dbReference>
<accession>A0A512N6G2</accession>
<comment type="caution">
    <text evidence="4">The sequence shown here is derived from an EMBL/GenBank/DDBJ whole genome shotgun (WGS) entry which is preliminary data.</text>
</comment>
<evidence type="ECO:0000256" key="1">
    <source>
        <dbReference type="ARBA" id="ARBA00022737"/>
    </source>
</evidence>
<dbReference type="AlphaFoldDB" id="A0A512N6G2"/>
<dbReference type="EMBL" id="BKAJ01000031">
    <property type="protein sequence ID" value="GEP54569.1"/>
    <property type="molecule type" value="Genomic_DNA"/>
</dbReference>
<keyword evidence="5" id="KW-1185">Reference proteome</keyword>
<dbReference type="GO" id="GO:0046813">
    <property type="term" value="P:receptor-mediated virion attachment to host cell"/>
    <property type="evidence" value="ECO:0007669"/>
    <property type="project" value="TreeGrafter"/>
</dbReference>
<keyword evidence="2 3" id="KW-0802">TPR repeat</keyword>
<dbReference type="Proteomes" id="UP000321058">
    <property type="component" value="Unassembled WGS sequence"/>
</dbReference>
<evidence type="ECO:0000256" key="3">
    <source>
        <dbReference type="PROSITE-ProRule" id="PRU00339"/>
    </source>
</evidence>
<feature type="repeat" description="TPR" evidence="3">
    <location>
        <begin position="416"/>
        <end position="449"/>
    </location>
</feature>
<dbReference type="OrthoDB" id="9815010at2"/>
<feature type="repeat" description="TPR" evidence="3">
    <location>
        <begin position="280"/>
        <end position="313"/>
    </location>
</feature>
<dbReference type="InterPro" id="IPR019734">
    <property type="entry name" value="TPR_rpt"/>
</dbReference>
<dbReference type="Pfam" id="PF13432">
    <property type="entry name" value="TPR_16"/>
    <property type="match status" value="1"/>
</dbReference>